<accession>M6V2U5</accession>
<reference evidence="1 2" key="1">
    <citation type="submission" date="2013-01" db="EMBL/GenBank/DDBJ databases">
        <authorList>
            <person name="Harkins D.M."/>
            <person name="Durkin A.S."/>
            <person name="Brinkac L.M."/>
            <person name="Haft D.H."/>
            <person name="Selengut J.D."/>
            <person name="Sanka R."/>
            <person name="DePew J."/>
            <person name="Purushe J."/>
            <person name="Matthias M.A."/>
            <person name="Vinetz J.M."/>
            <person name="Sutton G.G."/>
            <person name="Nierman W.C."/>
            <person name="Fouts D.E."/>
        </authorList>
    </citation>
    <scope>NUCLEOTIDE SEQUENCE [LARGE SCALE GENOMIC DNA]</scope>
    <source>
        <strain evidence="1 2">ZUN179</strain>
    </source>
</reference>
<name>M6V2U5_9LEPT</name>
<dbReference type="EMBL" id="AHOQ02000048">
    <property type="protein sequence ID" value="EMO43848.1"/>
    <property type="molecule type" value="Genomic_DNA"/>
</dbReference>
<dbReference type="AlphaFoldDB" id="M6V2U5"/>
<evidence type="ECO:0000313" key="1">
    <source>
        <dbReference type="EMBL" id="EMO43848.1"/>
    </source>
</evidence>
<gene>
    <name evidence="1" type="ORF">LEP1GSC187_0525</name>
</gene>
<comment type="caution">
    <text evidence="1">The sequence shown here is derived from an EMBL/GenBank/DDBJ whole genome shotgun (WGS) entry which is preliminary data.</text>
</comment>
<protein>
    <submittedName>
        <fullName evidence="1">Uncharacterized protein</fullName>
    </submittedName>
</protein>
<sequence>MWVHRIKMINPEIIKHIEPFAAELEKQIQDIKVGWSPIVPWSRKTKEEKQKIIDKYRNKNMANWEAMKTEFKQKMEDLKSNK</sequence>
<evidence type="ECO:0000313" key="2">
    <source>
        <dbReference type="Proteomes" id="UP000012160"/>
    </source>
</evidence>
<organism evidence="1 2">
    <name type="scientific">Leptospira santarosai str. ZUN179</name>
    <dbReference type="NCBI Taxonomy" id="1049985"/>
    <lineage>
        <taxon>Bacteria</taxon>
        <taxon>Pseudomonadati</taxon>
        <taxon>Spirochaetota</taxon>
        <taxon>Spirochaetia</taxon>
        <taxon>Leptospirales</taxon>
        <taxon>Leptospiraceae</taxon>
        <taxon>Leptospira</taxon>
    </lineage>
</organism>
<proteinExistence type="predicted"/>
<dbReference type="Proteomes" id="UP000012160">
    <property type="component" value="Unassembled WGS sequence"/>
</dbReference>